<dbReference type="GO" id="GO:0051301">
    <property type="term" value="P:cell division"/>
    <property type="evidence" value="ECO:0007669"/>
    <property type="project" value="UniProtKB-KW"/>
</dbReference>
<feature type="domain" description="TOG" evidence="11">
    <location>
        <begin position="485"/>
        <end position="723"/>
    </location>
</feature>
<evidence type="ECO:0000313" key="12">
    <source>
        <dbReference type="Proteomes" id="UP000095283"/>
    </source>
</evidence>
<keyword evidence="12" id="KW-1185">Reference proteome</keyword>
<dbReference type="GO" id="GO:0061863">
    <property type="term" value="F:microtubule plus end polymerase"/>
    <property type="evidence" value="ECO:0007669"/>
    <property type="project" value="InterPro"/>
</dbReference>
<keyword evidence="5" id="KW-0498">Mitosis</keyword>
<sequence length="1065" mass="120187">MHIHCSNRSLVDIIPTILAANISVTMKDEEQDDFFENETLTKQKHRLHKDTDLLNYKTPDAIFCEKNNKSEFMIPVAVTLIHQKSGELEKTYIDEITKYIFKLINLVLTQFHESERSDIELKITVEKESNNLPSVVFDLIRKRRPHGENSMFCVNRKGYGVKSDFEEKKLQHFQAMDDWDFVDEVDVLTKLPSNFNELRESKKWQERKEALEILCGLLDSNSRLSTKASYGEILGNLQTMLAKDVNINVTALAAKCIKGFATGLRTKFSSYAQSVSSLIVRVIIEKLKEKKMVLVDPLVECIDAIASTIPSIEVLQEEIITGLGKPNPQIKQQVDNFLFRQLNLLTVEKVNLKFKFLIMVVICSLFLAPKKLIKAAVPLLVKHSGDADQDVRDASLEAIGAIYRLIGDKNTRSMLGDLVNDESKMKRIVEFAEKSASAHAEDQAKLSCRNEASQFVAVHLTDESEANTCSPTPSVPVLKDIDPWDFMDPVDVLSKLPSDFDISLDSKKWTERRDALQSYYDLLIANPKLDPKVSYGENIALLKKVIEKDANINVAALAAKCLKSLAEGLRKKFAPHAATVIPIILEKFKEKKPLLRDPLVECIDAVASSITLEAMNDDLLVALEKPNPNIKIQTDLFLYREFKRLNAATMPKKTLKAITPLLIKHTGDSDPEVRDASYAALGSAMRAIGEKACLPLLADIAEDKLKMSKIKEFYNKACEEAGPEIVAQMVQSIHKADMKAASQSRSQSKEPVSRIAKQPAEEEEEEALKPSSGVSSAKKVERKEYPKKLLSTNEDKQQRVKEERSLKVSNFLKSCLVIWSFKICLRFQCSWHTLYYFQVLKWNFSTPTEEHVCQLQESLGKYAKASLMGMLFHKDFKQHLKAIEILNKMGEANPNVLVSNSDLLLKWCTLRFFETNPAVLIKALELAKQILAFSRSAEEPMSTEEMNAFVPYLFLKSGEQKENMRIAVREIVEELSDICGPFKMCPFLIDALRTKNARQRAECLQVLEAYISRVGLTQLKTLGVHKAIAACVSDRDVNVRNAAINGLVACYREEGDMVIFTSIFL</sequence>
<dbReference type="FunFam" id="1.25.10.10:FF:000019">
    <property type="entry name" value="Cytoskeleton-associated protein 5"/>
    <property type="match status" value="2"/>
</dbReference>
<evidence type="ECO:0000256" key="10">
    <source>
        <dbReference type="SAM" id="MobiDB-lite"/>
    </source>
</evidence>
<keyword evidence="7" id="KW-0131">Cell cycle</keyword>
<feature type="region of interest" description="Disordered" evidence="10">
    <location>
        <begin position="737"/>
        <end position="780"/>
    </location>
</feature>
<dbReference type="SUPFAM" id="SSF48371">
    <property type="entry name" value="ARM repeat"/>
    <property type="match status" value="1"/>
</dbReference>
<keyword evidence="6" id="KW-0206">Cytoskeleton</keyword>
<feature type="repeat" description="HEAT" evidence="9">
    <location>
        <begin position="658"/>
        <end position="696"/>
    </location>
</feature>
<comment type="similarity">
    <text evidence="8">Belongs to the TOG/XMAP215 family.</text>
</comment>
<dbReference type="InterPro" id="IPR011989">
    <property type="entry name" value="ARM-like"/>
</dbReference>
<keyword evidence="2" id="KW-0963">Cytoplasm</keyword>
<dbReference type="Gene3D" id="1.25.10.10">
    <property type="entry name" value="Leucine-rich Repeat Variant"/>
    <property type="match status" value="3"/>
</dbReference>
<dbReference type="Proteomes" id="UP000095283">
    <property type="component" value="Unplaced"/>
</dbReference>
<dbReference type="InterPro" id="IPR016024">
    <property type="entry name" value="ARM-type_fold"/>
</dbReference>
<protein>
    <submittedName>
        <fullName evidence="13">Cytoskeleton-associated protein 5</fullName>
    </submittedName>
</protein>
<dbReference type="InterPro" id="IPR021133">
    <property type="entry name" value="HEAT_type_2"/>
</dbReference>
<evidence type="ECO:0000256" key="1">
    <source>
        <dbReference type="ARBA" id="ARBA00004300"/>
    </source>
</evidence>
<evidence type="ECO:0000256" key="8">
    <source>
        <dbReference type="ARBA" id="ARBA00025722"/>
    </source>
</evidence>
<evidence type="ECO:0000256" key="7">
    <source>
        <dbReference type="ARBA" id="ARBA00023306"/>
    </source>
</evidence>
<dbReference type="InterPro" id="IPR045110">
    <property type="entry name" value="XMAP215"/>
</dbReference>
<evidence type="ECO:0000256" key="4">
    <source>
        <dbReference type="ARBA" id="ARBA00022737"/>
    </source>
</evidence>
<dbReference type="WBParaSite" id="Hba_19544">
    <property type="protein sequence ID" value="Hba_19544"/>
    <property type="gene ID" value="Hba_19544"/>
</dbReference>
<dbReference type="InterPro" id="IPR034085">
    <property type="entry name" value="TOG"/>
</dbReference>
<reference evidence="13" key="1">
    <citation type="submission" date="2016-11" db="UniProtKB">
        <authorList>
            <consortium name="WormBaseParasite"/>
        </authorList>
    </citation>
    <scope>IDENTIFICATION</scope>
</reference>
<evidence type="ECO:0000256" key="3">
    <source>
        <dbReference type="ARBA" id="ARBA00022618"/>
    </source>
</evidence>
<dbReference type="GO" id="GO:0005874">
    <property type="term" value="C:microtubule"/>
    <property type="evidence" value="ECO:0007669"/>
    <property type="project" value="UniProtKB-ARBA"/>
</dbReference>
<name>A0A1I7XQC1_HETBA</name>
<dbReference type="SMART" id="SM01349">
    <property type="entry name" value="TOG"/>
    <property type="match status" value="3"/>
</dbReference>
<dbReference type="GO" id="GO:0030951">
    <property type="term" value="P:establishment or maintenance of microtubule cytoskeleton polarity"/>
    <property type="evidence" value="ECO:0007669"/>
    <property type="project" value="InterPro"/>
</dbReference>
<proteinExistence type="inferred from homology"/>
<dbReference type="PANTHER" id="PTHR12609">
    <property type="entry name" value="MICROTUBULE ASSOCIATED PROTEIN XMAP215"/>
    <property type="match status" value="1"/>
</dbReference>
<feature type="domain" description="TOG" evidence="11">
    <location>
        <begin position="180"/>
        <end position="441"/>
    </location>
</feature>
<dbReference type="GO" id="GO:0005813">
    <property type="term" value="C:centrosome"/>
    <property type="evidence" value="ECO:0007669"/>
    <property type="project" value="UniProtKB-SubCell"/>
</dbReference>
<evidence type="ECO:0000256" key="2">
    <source>
        <dbReference type="ARBA" id="ARBA00022490"/>
    </source>
</evidence>
<dbReference type="PROSITE" id="PS50077">
    <property type="entry name" value="HEAT_REPEAT"/>
    <property type="match status" value="2"/>
</dbReference>
<accession>A0A1I7XQC1</accession>
<dbReference type="AlphaFoldDB" id="A0A1I7XQC1"/>
<evidence type="ECO:0000256" key="5">
    <source>
        <dbReference type="ARBA" id="ARBA00022776"/>
    </source>
</evidence>
<dbReference type="Pfam" id="PF21041">
    <property type="entry name" value="XMAP215_CLASP_TOG"/>
    <property type="match status" value="2"/>
</dbReference>
<keyword evidence="3" id="KW-0132">Cell division</keyword>
<feature type="repeat" description="HEAT" evidence="9">
    <location>
        <begin position="376"/>
        <end position="414"/>
    </location>
</feature>
<evidence type="ECO:0000256" key="6">
    <source>
        <dbReference type="ARBA" id="ARBA00023212"/>
    </source>
</evidence>
<keyword evidence="4" id="KW-0677">Repeat</keyword>
<dbReference type="InterPro" id="IPR048491">
    <property type="entry name" value="XMAP215_CLASP_TOG"/>
</dbReference>
<feature type="domain" description="TOG" evidence="11">
    <location>
        <begin position="849"/>
        <end position="1065"/>
    </location>
</feature>
<evidence type="ECO:0000256" key="9">
    <source>
        <dbReference type="PROSITE-ProRule" id="PRU00103"/>
    </source>
</evidence>
<evidence type="ECO:0000313" key="13">
    <source>
        <dbReference type="WBParaSite" id="Hba_19544"/>
    </source>
</evidence>
<organism evidence="12 13">
    <name type="scientific">Heterorhabditis bacteriophora</name>
    <name type="common">Entomopathogenic nematode worm</name>
    <dbReference type="NCBI Taxonomy" id="37862"/>
    <lineage>
        <taxon>Eukaryota</taxon>
        <taxon>Metazoa</taxon>
        <taxon>Ecdysozoa</taxon>
        <taxon>Nematoda</taxon>
        <taxon>Chromadorea</taxon>
        <taxon>Rhabditida</taxon>
        <taxon>Rhabditina</taxon>
        <taxon>Rhabditomorpha</taxon>
        <taxon>Strongyloidea</taxon>
        <taxon>Heterorhabditidae</taxon>
        <taxon>Heterorhabditis</taxon>
    </lineage>
</organism>
<comment type="subcellular location">
    <subcellularLocation>
        <location evidence="1">Cytoplasm</location>
        <location evidence="1">Cytoskeleton</location>
        <location evidence="1">Microtubule organizing center</location>
        <location evidence="1">Centrosome</location>
    </subcellularLocation>
</comment>
<dbReference type="FunFam" id="1.25.10.10:FF:000050">
    <property type="entry name" value="Cytoskeleton-associated protein 5 isoform X1"/>
    <property type="match status" value="1"/>
</dbReference>
<dbReference type="GO" id="GO:0046785">
    <property type="term" value="P:microtubule polymerization"/>
    <property type="evidence" value="ECO:0007669"/>
    <property type="project" value="InterPro"/>
</dbReference>
<dbReference type="GO" id="GO:0051231">
    <property type="term" value="P:spindle elongation"/>
    <property type="evidence" value="ECO:0007669"/>
    <property type="project" value="UniProtKB-ARBA"/>
</dbReference>
<dbReference type="GO" id="GO:0051010">
    <property type="term" value="F:microtubule plus-end binding"/>
    <property type="evidence" value="ECO:0007669"/>
    <property type="project" value="InterPro"/>
</dbReference>
<evidence type="ECO:0000259" key="11">
    <source>
        <dbReference type="SMART" id="SM01349"/>
    </source>
</evidence>